<evidence type="ECO:0000313" key="1">
    <source>
        <dbReference type="Proteomes" id="UP000504637"/>
    </source>
</evidence>
<dbReference type="InterPro" id="IPR013893">
    <property type="entry name" value="RNase_P_Rpp40"/>
</dbReference>
<dbReference type="GO" id="GO:0000171">
    <property type="term" value="F:ribonuclease MRP activity"/>
    <property type="evidence" value="ECO:0007669"/>
    <property type="project" value="TreeGrafter"/>
</dbReference>
<reference evidence="2" key="2">
    <citation type="submission" date="2020-04" db="EMBL/GenBank/DDBJ databases">
        <authorList>
            <consortium name="NCBI Genome Project"/>
        </authorList>
    </citation>
    <scope>NUCLEOTIDE SEQUENCE</scope>
    <source>
        <strain evidence="2">CBS 342.82</strain>
    </source>
</reference>
<dbReference type="GO" id="GO:0000172">
    <property type="term" value="C:ribonuclease MRP complex"/>
    <property type="evidence" value="ECO:0007669"/>
    <property type="project" value="TreeGrafter"/>
</dbReference>
<dbReference type="GeneID" id="54365146"/>
<organism evidence="2">
    <name type="scientific">Dissoconium aciculare CBS 342.82</name>
    <dbReference type="NCBI Taxonomy" id="1314786"/>
    <lineage>
        <taxon>Eukaryota</taxon>
        <taxon>Fungi</taxon>
        <taxon>Dikarya</taxon>
        <taxon>Ascomycota</taxon>
        <taxon>Pezizomycotina</taxon>
        <taxon>Dothideomycetes</taxon>
        <taxon>Dothideomycetidae</taxon>
        <taxon>Mycosphaerellales</taxon>
        <taxon>Dissoconiaceae</taxon>
        <taxon>Dissoconium</taxon>
    </lineage>
</organism>
<dbReference type="PANTHER" id="PTHR15396:SF1">
    <property type="entry name" value="RIBONUCLEASE P PROTEIN SUBUNIT P40"/>
    <property type="match status" value="1"/>
</dbReference>
<dbReference type="GO" id="GO:0004526">
    <property type="term" value="F:ribonuclease P activity"/>
    <property type="evidence" value="ECO:0007669"/>
    <property type="project" value="TreeGrafter"/>
</dbReference>
<dbReference type="GO" id="GO:0030681">
    <property type="term" value="C:multimeric ribonuclease P complex"/>
    <property type="evidence" value="ECO:0007669"/>
    <property type="project" value="TreeGrafter"/>
</dbReference>
<protein>
    <submittedName>
        <fullName evidence="2">Uncharacterized protein</fullName>
    </submittedName>
</protein>
<evidence type="ECO:0000313" key="2">
    <source>
        <dbReference type="RefSeq" id="XP_033463552.1"/>
    </source>
</evidence>
<proteinExistence type="predicted"/>
<dbReference type="OrthoDB" id="63112at2759"/>
<accession>A0A6J3MET9</accession>
<dbReference type="GO" id="GO:0000447">
    <property type="term" value="P:endonucleolytic cleavage in ITS1 to separate SSU-rRNA from 5.8S rRNA and LSU-rRNA from tricistronic rRNA transcript (SSU-rRNA, 5.8S rRNA, LSU-rRNA)"/>
    <property type="evidence" value="ECO:0007669"/>
    <property type="project" value="TreeGrafter"/>
</dbReference>
<gene>
    <name evidence="2" type="ORF">K489DRAFT_407245</name>
</gene>
<dbReference type="AlphaFoldDB" id="A0A6J3MET9"/>
<dbReference type="GO" id="GO:0001682">
    <property type="term" value="P:tRNA 5'-leader removal"/>
    <property type="evidence" value="ECO:0007669"/>
    <property type="project" value="InterPro"/>
</dbReference>
<name>A0A6J3MET9_9PEZI</name>
<dbReference type="Pfam" id="PF08584">
    <property type="entry name" value="Ribonuc_P_40"/>
    <property type="match status" value="1"/>
</dbReference>
<dbReference type="RefSeq" id="XP_033463552.1">
    <property type="nucleotide sequence ID" value="XM_033607346.1"/>
</dbReference>
<dbReference type="PANTHER" id="PTHR15396">
    <property type="entry name" value="RIBONUCLEASE P PROTEIN SUBUNIT P40"/>
    <property type="match status" value="1"/>
</dbReference>
<dbReference type="Proteomes" id="UP000504637">
    <property type="component" value="Unplaced"/>
</dbReference>
<reference evidence="2" key="1">
    <citation type="submission" date="2020-01" db="EMBL/GenBank/DDBJ databases">
        <authorList>
            <consortium name="DOE Joint Genome Institute"/>
            <person name="Haridas S."/>
            <person name="Albert R."/>
            <person name="Binder M."/>
            <person name="Bloem J."/>
            <person name="Labutti K."/>
            <person name="Salamov A."/>
            <person name="Andreopoulos B."/>
            <person name="Baker S.E."/>
            <person name="Barry K."/>
            <person name="Bills G."/>
            <person name="Bluhm B.H."/>
            <person name="Cannon C."/>
            <person name="Castanera R."/>
            <person name="Culley D.E."/>
            <person name="Daum C."/>
            <person name="Ezra D."/>
            <person name="Gonzalez J.B."/>
            <person name="Henrissat B."/>
            <person name="Kuo A."/>
            <person name="Liang C."/>
            <person name="Lipzen A."/>
            <person name="Lutzoni F."/>
            <person name="Magnuson J."/>
            <person name="Mondo S."/>
            <person name="Nolan M."/>
            <person name="Ohm R."/>
            <person name="Pangilinan J."/>
            <person name="Park H.-J."/>
            <person name="Ramirez L."/>
            <person name="Alfaro M."/>
            <person name="Sun H."/>
            <person name="Tritt A."/>
            <person name="Yoshinaga Y."/>
            <person name="Zwiers L.-H."/>
            <person name="Turgeon B.G."/>
            <person name="Goodwin S.B."/>
            <person name="Spatafora J.W."/>
            <person name="Crous P.W."/>
            <person name="Grigoriev I.V."/>
        </authorList>
    </citation>
    <scope>NUCLEOTIDE SEQUENCE</scope>
    <source>
        <strain evidence="2">CBS 342.82</strain>
    </source>
</reference>
<keyword evidence="1" id="KW-1185">Reference proteome</keyword>
<reference evidence="2" key="3">
    <citation type="submission" date="2025-08" db="UniProtKB">
        <authorList>
            <consortium name="RefSeq"/>
        </authorList>
    </citation>
    <scope>IDENTIFICATION</scope>
    <source>
        <strain evidence="2">CBS 342.82</strain>
    </source>
</reference>
<sequence>MLGFGSDDAHKAKCYFTSTTLPSYVNHDQPPTKSKPFSTIGKHHFNHTVDIVLPKDAAAKFQQHLSTRGNDVLRFAKVFMKLGDLLHGEFFSQYIKCGNILMLSQGRHGIDQTFRLLNGTLHIEVDKPTHERLGLQGGKPISSGARKHVPARYTIEIDLRQPAMVHGKPGFERLIWACKNVLNQTVTWLFYDLSPNAANDGSGSVAAFQPIMRAVKPEVDYLPGVLAPVWPWDVNEQDAKGDEEPIVETLEWLSLASQLSPRIQSADKIDTYLSRYQPPVCTPEETTVEKDLCRLRWHGLVTDHFALKLFLALLKTSGEEWAAMSISSFTDTCHTILLEKDRCLIWEYID</sequence>